<dbReference type="PANTHER" id="PTHR30411">
    <property type="entry name" value="CYTOPLASMIC PROTEIN"/>
    <property type="match status" value="1"/>
</dbReference>
<organism evidence="2 3">
    <name type="scientific">Geothermobacter ehrlichii</name>
    <dbReference type="NCBI Taxonomy" id="213224"/>
    <lineage>
        <taxon>Bacteria</taxon>
        <taxon>Pseudomonadati</taxon>
        <taxon>Thermodesulfobacteriota</taxon>
        <taxon>Desulfuromonadia</taxon>
        <taxon>Desulfuromonadales</taxon>
        <taxon>Geothermobacteraceae</taxon>
        <taxon>Geothermobacter</taxon>
    </lineage>
</organism>
<feature type="domain" description="YbaK/aminoacyl-tRNA synthetase-associated" evidence="1">
    <location>
        <begin position="23"/>
        <end position="140"/>
    </location>
</feature>
<dbReference type="SUPFAM" id="SSF55826">
    <property type="entry name" value="YbaK/ProRS associated domain"/>
    <property type="match status" value="1"/>
</dbReference>
<dbReference type="Pfam" id="PF04073">
    <property type="entry name" value="tRNA_edit"/>
    <property type="match status" value="1"/>
</dbReference>
<dbReference type="GO" id="GO:0002161">
    <property type="term" value="F:aminoacyl-tRNA deacylase activity"/>
    <property type="evidence" value="ECO:0007669"/>
    <property type="project" value="InterPro"/>
</dbReference>
<name>A0A5D3WP82_9BACT</name>
<dbReference type="RefSeq" id="WP_148894539.1">
    <property type="nucleotide sequence ID" value="NZ_VNIB01000001.1"/>
</dbReference>
<sequence length="158" mass="16786">MPDISEVKAYLSRFGLQVVEYEQPTPTAETAARVVGCSVGEIAKTILLTVGRRTVAVLAAGDTRVNSACIKKASGFSGKVRLLPPEKVVETVGYPPGGVCPFLLPPEIPLYLDLSLQRFVTVYPAAGTTRSAVAVAVEKLPEITGGTWAEVTRQEEGQ</sequence>
<dbReference type="InterPro" id="IPR007214">
    <property type="entry name" value="YbaK/aa-tRNA-synth-assoc-dom"/>
</dbReference>
<reference evidence="2 3" key="1">
    <citation type="submission" date="2019-07" db="EMBL/GenBank/DDBJ databases">
        <title>Genomic Encyclopedia of Type Strains, Phase IV (KMG-IV): sequencing the most valuable type-strain genomes for metagenomic binning, comparative biology and taxonomic classification.</title>
        <authorList>
            <person name="Goeker M."/>
        </authorList>
    </citation>
    <scope>NUCLEOTIDE SEQUENCE [LARGE SCALE GENOMIC DNA]</scope>
    <source>
        <strain evidence="2 3">SS015</strain>
    </source>
</reference>
<protein>
    <submittedName>
        <fullName evidence="2">Prolyl-tRNA editing enzyme YbaK/EbsC (Cys-tRNA(Pro) deacylase)</fullName>
    </submittedName>
</protein>
<evidence type="ECO:0000313" key="3">
    <source>
        <dbReference type="Proteomes" id="UP000324159"/>
    </source>
</evidence>
<dbReference type="AlphaFoldDB" id="A0A5D3WP82"/>
<dbReference type="Gene3D" id="3.90.960.10">
    <property type="entry name" value="YbaK/aminoacyl-tRNA synthetase-associated domain"/>
    <property type="match status" value="1"/>
</dbReference>
<proteinExistence type="predicted"/>
<evidence type="ECO:0000313" key="2">
    <source>
        <dbReference type="EMBL" id="TYP00345.1"/>
    </source>
</evidence>
<evidence type="ECO:0000259" key="1">
    <source>
        <dbReference type="Pfam" id="PF04073"/>
    </source>
</evidence>
<dbReference type="EMBL" id="VNIB01000001">
    <property type="protein sequence ID" value="TYP00345.1"/>
    <property type="molecule type" value="Genomic_DNA"/>
</dbReference>
<comment type="caution">
    <text evidence="2">The sequence shown here is derived from an EMBL/GenBank/DDBJ whole genome shotgun (WGS) entry which is preliminary data.</text>
</comment>
<dbReference type="CDD" id="cd04333">
    <property type="entry name" value="ProX_deacylase"/>
    <property type="match status" value="1"/>
</dbReference>
<accession>A0A5D3WP82</accession>
<dbReference type="PANTHER" id="PTHR30411:SF1">
    <property type="entry name" value="CYTOPLASMIC PROTEIN"/>
    <property type="match status" value="1"/>
</dbReference>
<dbReference type="Proteomes" id="UP000324159">
    <property type="component" value="Unassembled WGS sequence"/>
</dbReference>
<dbReference type="InterPro" id="IPR036754">
    <property type="entry name" value="YbaK/aa-tRNA-synt-asso_dom_sf"/>
</dbReference>
<gene>
    <name evidence="2" type="ORF">EDC39_101512</name>
</gene>
<dbReference type="OrthoDB" id="8536235at2"/>
<keyword evidence="3" id="KW-1185">Reference proteome</keyword>